<feature type="region of interest" description="Disordered" evidence="11">
    <location>
        <begin position="1289"/>
        <end position="1375"/>
    </location>
</feature>
<keyword evidence="8" id="KW-1015">Disulfide bond</keyword>
<dbReference type="InterPro" id="IPR013783">
    <property type="entry name" value="Ig-like_fold"/>
</dbReference>
<evidence type="ECO:0000256" key="2">
    <source>
        <dbReference type="ARBA" id="ARBA00008921"/>
    </source>
</evidence>
<dbReference type="OrthoDB" id="6022335at2759"/>
<evidence type="ECO:0000256" key="11">
    <source>
        <dbReference type="SAM" id="MobiDB-lite"/>
    </source>
</evidence>
<dbReference type="Gene3D" id="2.60.40.10">
    <property type="entry name" value="Immunoglobulins"/>
    <property type="match status" value="10"/>
</dbReference>
<keyword evidence="10" id="KW-0325">Glycoprotein</keyword>
<keyword evidence="6 12" id="KW-1133">Transmembrane helix</keyword>
<keyword evidence="5" id="KW-0677">Repeat</keyword>
<comment type="similarity">
    <text evidence="2">Belongs to the type I cytokine receptor family. Type 2 subfamily.</text>
</comment>
<dbReference type="PROSITE" id="PS50853">
    <property type="entry name" value="FN3"/>
    <property type="match status" value="3"/>
</dbReference>
<dbReference type="CDD" id="cd00063">
    <property type="entry name" value="FN3"/>
    <property type="match status" value="3"/>
</dbReference>
<feature type="domain" description="Fibronectin type-III" evidence="14">
    <location>
        <begin position="792"/>
        <end position="892"/>
    </location>
</feature>
<dbReference type="SUPFAM" id="SSF48726">
    <property type="entry name" value="Immunoglobulin"/>
    <property type="match status" value="5"/>
</dbReference>
<dbReference type="SUPFAM" id="SSF49265">
    <property type="entry name" value="Fibronectin type III"/>
    <property type="match status" value="3"/>
</dbReference>
<feature type="domain" description="Fibronectin type-III" evidence="14">
    <location>
        <begin position="1002"/>
        <end position="1107"/>
    </location>
</feature>
<feature type="domain" description="Ig-like" evidence="13">
    <location>
        <begin position="382"/>
        <end position="475"/>
    </location>
</feature>
<evidence type="ECO:0000259" key="13">
    <source>
        <dbReference type="PROSITE" id="PS50835"/>
    </source>
</evidence>
<evidence type="ECO:0000256" key="10">
    <source>
        <dbReference type="ARBA" id="ARBA00023180"/>
    </source>
</evidence>
<dbReference type="SMART" id="SM00408">
    <property type="entry name" value="IGc2"/>
    <property type="match status" value="5"/>
</dbReference>
<sequence length="1375" mass="153443">TLELALTRFLNIMIILKLIWGLLLLCYNSICQDTNIGTGVTGVVSNQEGLPPRVHQLIILDSVPIENVLGQDVLKLECTASGNPVPKIEWSFNNVKFVPGQPFNGIENAPIRHTIQGGKLTITNIKGKSEFDNNNYDTGRYRCIATNEIGTVFAEIFINVRVMGVFSPGFQFENEPTKHRPVIGQKFIVPCPNHKKGYGTTIRWGTVSNERVIDYWLPGYNPRVFQTSNGALVFSVVLEDDIKESRNSGGPRCILMNYGLTRFSNQQVLYESYDNKQETRKPELLALLDPQMIAPIESTYSMICGALGFPVPTYRWEYQGVELVPLRPGGNELNFEFFEFLPNRLELRIRRVTQYSGGTFKCYASNSLGEIWTIGQLSVAFPPVFNIFFPDEINVPFENAFEIRCNASGFPVPKFEWYHNSTQLSVKDARRSWTENTDNQGSVLSFTKMAFSDNGIYICIAINSQDTITQSTFIKVRAMAPLFEIPVEDPIYLFRTADMMIHCSPSAGPIPTFTWSKDNVVIADGGRYTVYSNGTLLIKGVLATDSGLYKCSAENPLGKAESQGTAIVLEPTVITHPPISQGHQIGFYGIQLFCGASWDTRLELRIEWYKGGVRMAKFDDRIYIEKRSAGPPRILYINNLTIDDAGNYSCHAFTKVGNVVSEQTAFAILTVRGPPQPPAGVRVTGNCGNYDALIQWTRGEELGAETRGFSVEFSTNVTAANGIWYGGIGDFLNPNQLYHAYPGTRISFKLTRENLVPGANLIFRLKGYSDMLMGNPSRPSKSGQCITPPGPPPMNPLNVTGITKMMPGVLFISWTAITDVYYGAPDFFYEVGFRLVGAPSFTVNQIRDLNVTEFQIPTPGINKEYEFYVQSKNSLGEGPPYKTVTAFSGKEPPLLPPKNFKVASITRHIIDFTWTKADNAEGYRLKYWNVTDAEDLRGRLRRAITDPIVYNYQYFYGNDFQSGGSLVNMSAQLTFLATISSYNSGGFSPESDVISFESDARVPDAPYGVQFRVFGRSAHISWQPPLNPNGYIEQYEITWENSQLELLGLPPVVVKTERMSVDRRSREAYLINMFVPLTYYGVRINARNRIGPGGDWEKILVAVSEDDIPGKPNAPKAVSFDDTSINVTFQLPNYGGLPSMFYIFYRPRGNYFKEVKNVSQLFPQQAWVLVKELQFVPYDFWTVGVNSMGQSETSDVTEQRPIRALKPEAHASQFPWYRSNWFIAVGLCLLFITITLLTLIFLLRTGPVPYKSLKEESDYKGGYPSGGAKAKSKTKAPIVAAVGAAAFSAADDEDNPPPRYSDQDSISKKSPATSRSGSEGSRSGSRSQSDEELSKSESESGSEYSDEEKGSYYSDEEKKKDSDDDDDDAEDTTFV</sequence>
<protein>
    <submittedName>
        <fullName evidence="15">Contactin 4</fullName>
    </submittedName>
</protein>
<feature type="domain" description="Ig-like" evidence="13">
    <location>
        <begin position="481"/>
        <end position="568"/>
    </location>
</feature>
<evidence type="ECO:0000256" key="5">
    <source>
        <dbReference type="ARBA" id="ARBA00022737"/>
    </source>
</evidence>
<dbReference type="Pfam" id="PF13927">
    <property type="entry name" value="Ig_3"/>
    <property type="match status" value="3"/>
</dbReference>
<dbReference type="InterPro" id="IPR003529">
    <property type="entry name" value="Hematopoietin_rcpt_Gp130_CS"/>
</dbReference>
<dbReference type="CDD" id="cd00096">
    <property type="entry name" value="Ig"/>
    <property type="match status" value="2"/>
</dbReference>
<reference evidence="15" key="1">
    <citation type="submission" date="2015-06" db="EMBL/GenBank/DDBJ databases">
        <title>Multifunctionality and plasticity characterize epithelial cells in Hydra.</title>
        <authorList>
            <person name="Buzgariu W."/>
            <person name="Al Haddad S."/>
            <person name="Tomczyk S."/>
            <person name="Wenger Y."/>
            <person name="Galliot B."/>
        </authorList>
    </citation>
    <scope>NUCLEOTIDE SEQUENCE</scope>
    <source>
        <strain evidence="15">Jussy strain</strain>
        <tissue evidence="15">Whole organism</tissue>
    </source>
</reference>
<evidence type="ECO:0000256" key="1">
    <source>
        <dbReference type="ARBA" id="ARBA00004479"/>
    </source>
</evidence>
<dbReference type="InterPro" id="IPR050964">
    <property type="entry name" value="Striated_Muscle_Regulatory"/>
</dbReference>
<evidence type="ECO:0000256" key="4">
    <source>
        <dbReference type="ARBA" id="ARBA00022729"/>
    </source>
</evidence>
<feature type="domain" description="Ig-like" evidence="13">
    <location>
        <begin position="571"/>
        <end position="667"/>
    </location>
</feature>
<dbReference type="SMART" id="SM00060">
    <property type="entry name" value="FN3"/>
    <property type="match status" value="5"/>
</dbReference>
<dbReference type="EMBL" id="LN868231">
    <property type="protein sequence ID" value="CRX73254.1"/>
    <property type="molecule type" value="mRNA"/>
</dbReference>
<organism evidence="15">
    <name type="scientific">Hydra vulgaris</name>
    <name type="common">Hydra</name>
    <name type="synonym">Hydra attenuata</name>
    <dbReference type="NCBI Taxonomy" id="6087"/>
    <lineage>
        <taxon>Eukaryota</taxon>
        <taxon>Metazoa</taxon>
        <taxon>Cnidaria</taxon>
        <taxon>Hydrozoa</taxon>
        <taxon>Hydroidolina</taxon>
        <taxon>Anthoathecata</taxon>
        <taxon>Aplanulata</taxon>
        <taxon>Hydridae</taxon>
        <taxon>Hydra</taxon>
    </lineage>
</organism>
<feature type="domain" description="Ig-like" evidence="13">
    <location>
        <begin position="282"/>
        <end position="380"/>
    </location>
</feature>
<dbReference type="InterPro" id="IPR036179">
    <property type="entry name" value="Ig-like_dom_sf"/>
</dbReference>
<gene>
    <name evidence="15" type="primary">CNTN4</name>
</gene>
<feature type="domain" description="Fibronectin type-III" evidence="14">
    <location>
        <begin position="1111"/>
        <end position="1208"/>
    </location>
</feature>
<keyword evidence="9" id="KW-0675">Receptor</keyword>
<dbReference type="InterPro" id="IPR036116">
    <property type="entry name" value="FN3_sf"/>
</dbReference>
<keyword evidence="3 12" id="KW-0812">Transmembrane</keyword>
<evidence type="ECO:0000259" key="14">
    <source>
        <dbReference type="PROSITE" id="PS50853"/>
    </source>
</evidence>
<evidence type="ECO:0000256" key="12">
    <source>
        <dbReference type="SAM" id="Phobius"/>
    </source>
</evidence>
<dbReference type="SMART" id="SM00409">
    <property type="entry name" value="IG"/>
    <property type="match status" value="5"/>
</dbReference>
<dbReference type="InterPro" id="IPR003599">
    <property type="entry name" value="Ig_sub"/>
</dbReference>
<feature type="compositionally biased region" description="Basic and acidic residues" evidence="11">
    <location>
        <begin position="1347"/>
        <end position="1362"/>
    </location>
</feature>
<name>A0A0H5G5D8_HYDVU</name>
<evidence type="ECO:0000256" key="6">
    <source>
        <dbReference type="ARBA" id="ARBA00022989"/>
    </source>
</evidence>
<dbReference type="GO" id="GO:0016020">
    <property type="term" value="C:membrane"/>
    <property type="evidence" value="ECO:0007669"/>
    <property type="project" value="UniProtKB-SubCell"/>
</dbReference>
<evidence type="ECO:0000256" key="7">
    <source>
        <dbReference type="ARBA" id="ARBA00023136"/>
    </source>
</evidence>
<dbReference type="InterPro" id="IPR003961">
    <property type="entry name" value="FN3_dom"/>
</dbReference>
<comment type="subcellular location">
    <subcellularLocation>
        <location evidence="1">Membrane</location>
        <topology evidence="1">Single-pass type I membrane protein</topology>
    </subcellularLocation>
</comment>
<dbReference type="PANTHER" id="PTHR13817:SF166">
    <property type="entry name" value="NEURONAL IGCAM-RELATED"/>
    <property type="match status" value="1"/>
</dbReference>
<feature type="transmembrane region" description="Helical" evidence="12">
    <location>
        <begin position="1221"/>
        <end position="1243"/>
    </location>
</feature>
<proteinExistence type="evidence at transcript level"/>
<dbReference type="GO" id="GO:0004896">
    <property type="term" value="F:cytokine receptor activity"/>
    <property type="evidence" value="ECO:0007669"/>
    <property type="project" value="InterPro"/>
</dbReference>
<dbReference type="PROSITE" id="PS01353">
    <property type="entry name" value="HEMATOPO_REC_L_F2"/>
    <property type="match status" value="1"/>
</dbReference>
<feature type="domain" description="Ig-like" evidence="13">
    <location>
        <begin position="52"/>
        <end position="159"/>
    </location>
</feature>
<keyword evidence="7 12" id="KW-0472">Membrane</keyword>
<feature type="compositionally biased region" description="Acidic residues" evidence="11">
    <location>
        <begin position="1363"/>
        <end position="1375"/>
    </location>
</feature>
<evidence type="ECO:0000256" key="9">
    <source>
        <dbReference type="ARBA" id="ARBA00023170"/>
    </source>
</evidence>
<dbReference type="InterPro" id="IPR003598">
    <property type="entry name" value="Ig_sub2"/>
</dbReference>
<dbReference type="PANTHER" id="PTHR13817">
    <property type="entry name" value="TITIN"/>
    <property type="match status" value="1"/>
</dbReference>
<feature type="non-terminal residue" evidence="15">
    <location>
        <position position="1"/>
    </location>
</feature>
<dbReference type="InterPro" id="IPR007110">
    <property type="entry name" value="Ig-like_dom"/>
</dbReference>
<evidence type="ECO:0000256" key="8">
    <source>
        <dbReference type="ARBA" id="ARBA00023157"/>
    </source>
</evidence>
<dbReference type="Pfam" id="PF00041">
    <property type="entry name" value="fn3"/>
    <property type="match status" value="1"/>
</dbReference>
<evidence type="ECO:0000313" key="15">
    <source>
        <dbReference type="EMBL" id="CRX73254.1"/>
    </source>
</evidence>
<accession>A0A0H5G5D8</accession>
<feature type="compositionally biased region" description="Low complexity" evidence="11">
    <location>
        <begin position="1314"/>
        <end position="1327"/>
    </location>
</feature>
<keyword evidence="4" id="KW-0732">Signal</keyword>
<evidence type="ECO:0000256" key="3">
    <source>
        <dbReference type="ARBA" id="ARBA00022692"/>
    </source>
</evidence>
<feature type="compositionally biased region" description="Basic and acidic residues" evidence="11">
    <location>
        <begin position="1328"/>
        <end position="1338"/>
    </location>
</feature>
<dbReference type="PROSITE" id="PS50835">
    <property type="entry name" value="IG_LIKE"/>
    <property type="match status" value="5"/>
</dbReference>